<dbReference type="PANTHER" id="PTHR44825:SF1">
    <property type="entry name" value="DNAJ HOMOLOG SUBFAMILY C MEMBER 4"/>
    <property type="match status" value="1"/>
</dbReference>
<accession>A0A8E2E649</accession>
<dbReference type="InterPro" id="IPR052763">
    <property type="entry name" value="DnaJ_C4"/>
</dbReference>
<sequence>MPPRLASLLRPQCPYRPQCLRLPPLLTRFHTSTARNADSIPNHYETLELQHTASLADIKRQFFTLSKLYHPDKNPSNPSSNAHFIKISEAYHILSSPSLRKAYDRDLHAHIYPRHRHGHNYPSDSHGSASAGHAGGRPASGLSRRRAQFRGPPPSFYKAGGYGTQGDKRAEHAHTRTNSDPSSSSQGADADSAHIGTDAGFSPGQATSGTHVPHFDHLGHKRTHESVARHFNKRARRDGAHFAEDLARTTSGGSMLFNFFAVGGAVIVIGVSATWFQRRAGDGRRRDRGLR</sequence>
<keyword evidence="2" id="KW-0812">Transmembrane</keyword>
<evidence type="ECO:0000313" key="4">
    <source>
        <dbReference type="EMBL" id="OCK78067.1"/>
    </source>
</evidence>
<protein>
    <submittedName>
        <fullName evidence="4">DnaJ-domain-containing protein</fullName>
    </submittedName>
</protein>
<keyword evidence="5" id="KW-1185">Reference proteome</keyword>
<proteinExistence type="predicted"/>
<gene>
    <name evidence="4" type="ORF">K432DRAFT_427551</name>
</gene>
<dbReference type="InterPro" id="IPR001623">
    <property type="entry name" value="DnaJ_domain"/>
</dbReference>
<organism evidence="4 5">
    <name type="scientific">Lepidopterella palustris CBS 459.81</name>
    <dbReference type="NCBI Taxonomy" id="1314670"/>
    <lineage>
        <taxon>Eukaryota</taxon>
        <taxon>Fungi</taxon>
        <taxon>Dikarya</taxon>
        <taxon>Ascomycota</taxon>
        <taxon>Pezizomycotina</taxon>
        <taxon>Dothideomycetes</taxon>
        <taxon>Pleosporomycetidae</taxon>
        <taxon>Mytilinidiales</taxon>
        <taxon>Argynnaceae</taxon>
        <taxon>Lepidopterella</taxon>
    </lineage>
</organism>
<feature type="region of interest" description="Disordered" evidence="1">
    <location>
        <begin position="114"/>
        <end position="217"/>
    </location>
</feature>
<feature type="compositionally biased region" description="Low complexity" evidence="1">
    <location>
        <begin position="122"/>
        <end position="141"/>
    </location>
</feature>
<dbReference type="OrthoDB" id="10250354at2759"/>
<dbReference type="Gene3D" id="1.10.287.110">
    <property type="entry name" value="DnaJ domain"/>
    <property type="match status" value="1"/>
</dbReference>
<keyword evidence="2" id="KW-0472">Membrane</keyword>
<dbReference type="CDD" id="cd06257">
    <property type="entry name" value="DnaJ"/>
    <property type="match status" value="1"/>
</dbReference>
<reference evidence="4 5" key="1">
    <citation type="journal article" date="2016" name="Nat. Commun.">
        <title>Ectomycorrhizal ecology is imprinted in the genome of the dominant symbiotic fungus Cenococcum geophilum.</title>
        <authorList>
            <consortium name="DOE Joint Genome Institute"/>
            <person name="Peter M."/>
            <person name="Kohler A."/>
            <person name="Ohm R.A."/>
            <person name="Kuo A."/>
            <person name="Krutzmann J."/>
            <person name="Morin E."/>
            <person name="Arend M."/>
            <person name="Barry K.W."/>
            <person name="Binder M."/>
            <person name="Choi C."/>
            <person name="Clum A."/>
            <person name="Copeland A."/>
            <person name="Grisel N."/>
            <person name="Haridas S."/>
            <person name="Kipfer T."/>
            <person name="LaButti K."/>
            <person name="Lindquist E."/>
            <person name="Lipzen A."/>
            <person name="Maire R."/>
            <person name="Meier B."/>
            <person name="Mihaltcheva S."/>
            <person name="Molinier V."/>
            <person name="Murat C."/>
            <person name="Poggeler S."/>
            <person name="Quandt C.A."/>
            <person name="Sperisen C."/>
            <person name="Tritt A."/>
            <person name="Tisserant E."/>
            <person name="Crous P.W."/>
            <person name="Henrissat B."/>
            <person name="Nehls U."/>
            <person name="Egli S."/>
            <person name="Spatafora J.W."/>
            <person name="Grigoriev I.V."/>
            <person name="Martin F.M."/>
        </authorList>
    </citation>
    <scope>NUCLEOTIDE SEQUENCE [LARGE SCALE GENOMIC DNA]</scope>
    <source>
        <strain evidence="4 5">CBS 459.81</strain>
    </source>
</reference>
<dbReference type="Pfam" id="PF00226">
    <property type="entry name" value="DnaJ"/>
    <property type="match status" value="1"/>
</dbReference>
<dbReference type="EMBL" id="KV745083">
    <property type="protein sequence ID" value="OCK78067.1"/>
    <property type="molecule type" value="Genomic_DNA"/>
</dbReference>
<feature type="transmembrane region" description="Helical" evidence="2">
    <location>
        <begin position="255"/>
        <end position="276"/>
    </location>
</feature>
<feature type="domain" description="J" evidence="3">
    <location>
        <begin position="42"/>
        <end position="107"/>
    </location>
</feature>
<evidence type="ECO:0000256" key="1">
    <source>
        <dbReference type="SAM" id="MobiDB-lite"/>
    </source>
</evidence>
<dbReference type="AlphaFoldDB" id="A0A8E2E649"/>
<dbReference type="PANTHER" id="PTHR44825">
    <property type="match status" value="1"/>
</dbReference>
<dbReference type="SMART" id="SM00271">
    <property type="entry name" value="DnaJ"/>
    <property type="match status" value="1"/>
</dbReference>
<dbReference type="PROSITE" id="PS50076">
    <property type="entry name" value="DNAJ_2"/>
    <property type="match status" value="1"/>
</dbReference>
<evidence type="ECO:0000259" key="3">
    <source>
        <dbReference type="PROSITE" id="PS50076"/>
    </source>
</evidence>
<dbReference type="PRINTS" id="PR00625">
    <property type="entry name" value="JDOMAIN"/>
</dbReference>
<dbReference type="InterPro" id="IPR036869">
    <property type="entry name" value="J_dom_sf"/>
</dbReference>
<evidence type="ECO:0000313" key="5">
    <source>
        <dbReference type="Proteomes" id="UP000250266"/>
    </source>
</evidence>
<name>A0A8E2E649_9PEZI</name>
<dbReference type="Proteomes" id="UP000250266">
    <property type="component" value="Unassembled WGS sequence"/>
</dbReference>
<feature type="compositionally biased region" description="Low complexity" evidence="1">
    <location>
        <begin position="179"/>
        <end position="190"/>
    </location>
</feature>
<keyword evidence="2" id="KW-1133">Transmembrane helix</keyword>
<dbReference type="SUPFAM" id="SSF46565">
    <property type="entry name" value="Chaperone J-domain"/>
    <property type="match status" value="1"/>
</dbReference>
<evidence type="ECO:0000256" key="2">
    <source>
        <dbReference type="SAM" id="Phobius"/>
    </source>
</evidence>